<dbReference type="EMBL" id="CAJRAU010000001">
    <property type="protein sequence ID" value="CAG5067594.1"/>
    <property type="molecule type" value="Genomic_DNA"/>
</dbReference>
<feature type="region of interest" description="Disordered" evidence="1">
    <location>
        <begin position="26"/>
        <end position="59"/>
    </location>
</feature>
<name>A0ABM8UJM9_9BACT</name>
<accession>A0ABM8UJM9</accession>
<dbReference type="PROSITE" id="PS51257">
    <property type="entry name" value="PROKAR_LIPOPROTEIN"/>
    <property type="match status" value="1"/>
</dbReference>
<feature type="chain" id="PRO_5045392342" description="Coproporphyrinogen III oxidase" evidence="2">
    <location>
        <begin position="21"/>
        <end position="59"/>
    </location>
</feature>
<reference evidence="3 4" key="1">
    <citation type="submission" date="2021-04" db="EMBL/GenBank/DDBJ databases">
        <authorList>
            <person name="Rodrigo-Torres L."/>
            <person name="Arahal R. D."/>
            <person name="Lucena T."/>
        </authorList>
    </citation>
    <scope>NUCLEOTIDE SEQUENCE [LARGE SCALE GENOMIC DNA]</scope>
    <source>
        <strain evidence="3 4">CECT 9623</strain>
    </source>
</reference>
<evidence type="ECO:0000313" key="3">
    <source>
        <dbReference type="EMBL" id="CAG5067594.1"/>
    </source>
</evidence>
<gene>
    <name evidence="3" type="ORF">DYBT9623_00315</name>
</gene>
<evidence type="ECO:0000313" key="4">
    <source>
        <dbReference type="Proteomes" id="UP000679725"/>
    </source>
</evidence>
<evidence type="ECO:0000256" key="1">
    <source>
        <dbReference type="SAM" id="MobiDB-lite"/>
    </source>
</evidence>
<proteinExistence type="predicted"/>
<evidence type="ECO:0000256" key="2">
    <source>
        <dbReference type="SAM" id="SignalP"/>
    </source>
</evidence>
<protein>
    <recommendedName>
        <fullName evidence="5">Coproporphyrinogen III oxidase</fullName>
    </recommendedName>
</protein>
<keyword evidence="4" id="KW-1185">Reference proteome</keyword>
<sequence>MKTLVKVVSMVSLSMLLSLAACTSKTNEEGAGMDSTDMDNTESGMGVDTMATDTTSRPL</sequence>
<organism evidence="3 4">
    <name type="scientific">Dyadobacter linearis</name>
    <dbReference type="NCBI Taxonomy" id="2823330"/>
    <lineage>
        <taxon>Bacteria</taxon>
        <taxon>Pseudomonadati</taxon>
        <taxon>Bacteroidota</taxon>
        <taxon>Cytophagia</taxon>
        <taxon>Cytophagales</taxon>
        <taxon>Spirosomataceae</taxon>
        <taxon>Dyadobacter</taxon>
    </lineage>
</organism>
<keyword evidence="2" id="KW-0732">Signal</keyword>
<feature type="signal peptide" evidence="2">
    <location>
        <begin position="1"/>
        <end position="20"/>
    </location>
</feature>
<dbReference type="RefSeq" id="WP_215231757.1">
    <property type="nucleotide sequence ID" value="NZ_CAJRAU010000001.1"/>
</dbReference>
<dbReference type="Proteomes" id="UP000679725">
    <property type="component" value="Unassembled WGS sequence"/>
</dbReference>
<comment type="caution">
    <text evidence="3">The sequence shown here is derived from an EMBL/GenBank/DDBJ whole genome shotgun (WGS) entry which is preliminary data.</text>
</comment>
<evidence type="ECO:0008006" key="5">
    <source>
        <dbReference type="Google" id="ProtNLM"/>
    </source>
</evidence>